<evidence type="ECO:0000313" key="13">
    <source>
        <dbReference type="Proteomes" id="UP001459204"/>
    </source>
</evidence>
<feature type="signal peptide" evidence="9">
    <location>
        <begin position="1"/>
        <end position="23"/>
    </location>
</feature>
<keyword evidence="5" id="KW-0378">Hydrolase</keyword>
<organism evidence="12 13">
    <name type="scientific">Pseudoxanthomonas putridarboris</name>
    <dbReference type="NCBI Taxonomy" id="752605"/>
    <lineage>
        <taxon>Bacteria</taxon>
        <taxon>Pseudomonadati</taxon>
        <taxon>Pseudomonadota</taxon>
        <taxon>Gammaproteobacteria</taxon>
        <taxon>Lysobacterales</taxon>
        <taxon>Lysobacteraceae</taxon>
        <taxon>Pseudoxanthomonas</taxon>
    </lineage>
</organism>
<proteinExistence type="inferred from homology"/>
<evidence type="ECO:0000256" key="9">
    <source>
        <dbReference type="SAM" id="SignalP"/>
    </source>
</evidence>
<dbReference type="SUPFAM" id="SSF63411">
    <property type="entry name" value="LuxS/MPP-like metallohydrolase"/>
    <property type="match status" value="4"/>
</dbReference>
<feature type="domain" description="Peptidase M16 C-terminal" evidence="11">
    <location>
        <begin position="715"/>
        <end position="874"/>
    </location>
</feature>
<evidence type="ECO:0000256" key="6">
    <source>
        <dbReference type="ARBA" id="ARBA00022833"/>
    </source>
</evidence>
<feature type="domain" description="Peptidase M16 N-terminal" evidence="10">
    <location>
        <begin position="59"/>
        <end position="187"/>
    </location>
</feature>
<name>A0ABU9IVP7_9GAMM</name>
<dbReference type="PANTHER" id="PTHR43690:SF17">
    <property type="entry name" value="PROTEIN YHJJ"/>
    <property type="match status" value="1"/>
</dbReference>
<dbReference type="InterPro" id="IPR007863">
    <property type="entry name" value="Peptidase_M16_C"/>
</dbReference>
<dbReference type="InterPro" id="IPR001431">
    <property type="entry name" value="Pept_M16_Zn_BS"/>
</dbReference>
<dbReference type="PANTHER" id="PTHR43690">
    <property type="entry name" value="NARDILYSIN"/>
    <property type="match status" value="1"/>
</dbReference>
<evidence type="ECO:0000256" key="7">
    <source>
        <dbReference type="ARBA" id="ARBA00023049"/>
    </source>
</evidence>
<keyword evidence="13" id="KW-1185">Reference proteome</keyword>
<keyword evidence="7" id="KW-0482">Metalloprotease</keyword>
<comment type="cofactor">
    <cofactor evidence="1">
        <name>Zn(2+)</name>
        <dbReference type="ChEBI" id="CHEBI:29105"/>
    </cofactor>
</comment>
<keyword evidence="3" id="KW-0645">Protease</keyword>
<evidence type="ECO:0000256" key="8">
    <source>
        <dbReference type="RuleBase" id="RU004447"/>
    </source>
</evidence>
<dbReference type="RefSeq" id="WP_341724246.1">
    <property type="nucleotide sequence ID" value="NZ_JBBWWT010000001.1"/>
</dbReference>
<gene>
    <name evidence="12" type="ORF">AAD027_01490</name>
</gene>
<dbReference type="Gene3D" id="3.30.830.10">
    <property type="entry name" value="Metalloenzyme, LuxS/M16 peptidase-like"/>
    <property type="match status" value="4"/>
</dbReference>
<evidence type="ECO:0000259" key="11">
    <source>
        <dbReference type="Pfam" id="PF05193"/>
    </source>
</evidence>
<accession>A0ABU9IVP7</accession>
<evidence type="ECO:0000259" key="10">
    <source>
        <dbReference type="Pfam" id="PF00675"/>
    </source>
</evidence>
<evidence type="ECO:0000256" key="1">
    <source>
        <dbReference type="ARBA" id="ARBA00001947"/>
    </source>
</evidence>
<dbReference type="InterPro" id="IPR011249">
    <property type="entry name" value="Metalloenz_LuxS/M16"/>
</dbReference>
<evidence type="ECO:0000313" key="12">
    <source>
        <dbReference type="EMBL" id="MEL1263048.1"/>
    </source>
</evidence>
<evidence type="ECO:0000256" key="5">
    <source>
        <dbReference type="ARBA" id="ARBA00022801"/>
    </source>
</evidence>
<keyword evidence="6" id="KW-0862">Zinc</keyword>
<dbReference type="Pfam" id="PF00675">
    <property type="entry name" value="Peptidase_M16"/>
    <property type="match status" value="1"/>
</dbReference>
<keyword evidence="9" id="KW-0732">Signal</keyword>
<sequence length="947" mass="104553">MTQHFQRIAFILVLLLLQTGAAALGQTADTAPRFAHEISDIKSDPGVRWGRLENGLRYAVMQNATPKGRASLRFGVMAGSLEETEDQRGLAHFVEHLAFNGSKHFPPGSLVEYFQRLGMSFGGDTNATTAFDRTVYQVELPDTKSETIDTAFTLFGDFADGLLIEQASIEKERGIILSEYRDSDSQASRRSLASSEFAAPNALFVRRLPIGQQEVIRGATRAQLKEYYDSWYRPDNIVIIAVGDFDPRAVERKIVERFSRLEPRSAGRPRPDRGQLTALDQPQAKFYHEPEASAVTVSIGSVAPYERKPDTWAQRIEEMPVNLAIAMVNRRFGIQSRKADAPIVGAQMRVSDSFGFARSVGADAVCRDKEQWRPCVSAVEREVRSAIEQGFSQEELSEVVAGLLNEIGQAARRADARNSGRLAAVALRAIMDEQVFNSPESDLAKWTEVLPKFTPEQCQEALRKIWLANGSPRIFVAGDIKASDTEVLAAFNEGASVPVQRTDKKVGREFAYAVTGQAGEVALRRHVEDLDVTIVEFKNGVRLNLKPTNFESGRILTSIRIGGGLLSAPRDKPGLPLLASSTFTAGGLGKHDVDELNTLLAGKNVSYGFGVASDAFAMGGATTPDDLLLQLQVARAFITDPAFRPEPLSNFRRAVKQGYEQATHSINGPQGMEIPRLMANGDSRFGMPENQDVVLGRTYEELHQWLDPELAHGPIEIAMVGDLDVEKTIAAVAQTFATLPSRATRPAYTEERKVAYPSSPIRKEYRVLTEIERGLVDVRWPTTDQSDIQVARRIRVLAGIFSDRLRLKLREQLGQAYSPNVQDQLSDTFTGYGFIVANASVAPAQAEAVSKAIMEVAEDLVTNGVTPDELNRIKGPLIAHVRDSNRVNAYWLTVIAQTSQEPDRLAWHRSREADFESISVADINALAKRYLPSERASQFISLPEDKR</sequence>
<dbReference type="InterPro" id="IPR011765">
    <property type="entry name" value="Pept_M16_N"/>
</dbReference>
<reference evidence="12 13" key="1">
    <citation type="submission" date="2024-04" db="EMBL/GenBank/DDBJ databases">
        <title>Draft genome sequence of Pseudoxanthomonas putridarboris WD12.</title>
        <authorList>
            <person name="Oh J."/>
        </authorList>
    </citation>
    <scope>NUCLEOTIDE SEQUENCE [LARGE SCALE GENOMIC DNA]</scope>
    <source>
        <strain evidence="12 13">WD12</strain>
    </source>
</reference>
<dbReference type="Pfam" id="PF05193">
    <property type="entry name" value="Peptidase_M16_C"/>
    <property type="match status" value="2"/>
</dbReference>
<evidence type="ECO:0000256" key="3">
    <source>
        <dbReference type="ARBA" id="ARBA00022670"/>
    </source>
</evidence>
<keyword evidence="4" id="KW-0479">Metal-binding</keyword>
<comment type="caution">
    <text evidence="12">The sequence shown here is derived from an EMBL/GenBank/DDBJ whole genome shotgun (WGS) entry which is preliminary data.</text>
</comment>
<dbReference type="Proteomes" id="UP001459204">
    <property type="component" value="Unassembled WGS sequence"/>
</dbReference>
<comment type="similarity">
    <text evidence="2 8">Belongs to the peptidase M16 family.</text>
</comment>
<evidence type="ECO:0000256" key="4">
    <source>
        <dbReference type="ARBA" id="ARBA00022723"/>
    </source>
</evidence>
<feature type="chain" id="PRO_5047299984" evidence="9">
    <location>
        <begin position="24"/>
        <end position="947"/>
    </location>
</feature>
<dbReference type="EMBL" id="JBBWWT010000001">
    <property type="protein sequence ID" value="MEL1263048.1"/>
    <property type="molecule type" value="Genomic_DNA"/>
</dbReference>
<feature type="domain" description="Peptidase M16 C-terminal" evidence="11">
    <location>
        <begin position="220"/>
        <end position="311"/>
    </location>
</feature>
<evidence type="ECO:0000256" key="2">
    <source>
        <dbReference type="ARBA" id="ARBA00007261"/>
    </source>
</evidence>
<protein>
    <submittedName>
        <fullName evidence="12">Insulinase family protein</fullName>
    </submittedName>
</protein>
<dbReference type="InterPro" id="IPR050626">
    <property type="entry name" value="Peptidase_M16"/>
</dbReference>
<dbReference type="PROSITE" id="PS00143">
    <property type="entry name" value="INSULINASE"/>
    <property type="match status" value="1"/>
</dbReference>